<name>A0A495DDU2_9PROT</name>
<dbReference type="AlphaFoldDB" id="A0A495DDU2"/>
<dbReference type="PROSITE" id="PS51257">
    <property type="entry name" value="PROKAR_LIPOPROTEIN"/>
    <property type="match status" value="1"/>
</dbReference>
<accession>A0A495DDU2</accession>
<protein>
    <submittedName>
        <fullName evidence="2">Uncharacterized protein</fullName>
    </submittedName>
</protein>
<proteinExistence type="predicted"/>
<gene>
    <name evidence="2" type="ORF">C7435_1283</name>
</gene>
<comment type="caution">
    <text evidence="2">The sequence shown here is derived from an EMBL/GenBank/DDBJ whole genome shotgun (WGS) entry which is preliminary data.</text>
</comment>
<keyword evidence="1" id="KW-0732">Signal</keyword>
<evidence type="ECO:0000256" key="1">
    <source>
        <dbReference type="SAM" id="SignalP"/>
    </source>
</evidence>
<evidence type="ECO:0000313" key="2">
    <source>
        <dbReference type="EMBL" id="RKR00085.1"/>
    </source>
</evidence>
<feature type="chain" id="PRO_5019824097" evidence="1">
    <location>
        <begin position="33"/>
        <end position="253"/>
    </location>
</feature>
<dbReference type="EMBL" id="RBIM01000003">
    <property type="protein sequence ID" value="RKR00085.1"/>
    <property type="molecule type" value="Genomic_DNA"/>
</dbReference>
<evidence type="ECO:0000313" key="3">
    <source>
        <dbReference type="Proteomes" id="UP000273675"/>
    </source>
</evidence>
<organism evidence="2 3">
    <name type="scientific">Maricaulis maris</name>
    <dbReference type="NCBI Taxonomy" id="74318"/>
    <lineage>
        <taxon>Bacteria</taxon>
        <taxon>Pseudomonadati</taxon>
        <taxon>Pseudomonadota</taxon>
        <taxon>Alphaproteobacteria</taxon>
        <taxon>Maricaulales</taxon>
        <taxon>Maricaulaceae</taxon>
        <taxon>Maricaulis</taxon>
    </lineage>
</organism>
<reference evidence="2 3" key="1">
    <citation type="submission" date="2018-10" db="EMBL/GenBank/DDBJ databases">
        <title>Genomic Encyclopedia of Type Strains, Phase IV (KMG-IV): sequencing the most valuable type-strain genomes for metagenomic binning, comparative biology and taxonomic classification.</title>
        <authorList>
            <person name="Goeker M."/>
        </authorList>
    </citation>
    <scope>NUCLEOTIDE SEQUENCE [LARGE SCALE GENOMIC DNA]</scope>
    <source>
        <strain evidence="2 3">DSM 4734</strain>
    </source>
</reference>
<dbReference type="Proteomes" id="UP000273675">
    <property type="component" value="Unassembled WGS sequence"/>
</dbReference>
<sequence length="253" mass="26867">MLISTMKSRSSLRALISAGVLAAACAAGGAMAQDPAADAAADPNARSPEIVVVPLGEEEGEAHFVVGQMAWGDVLGILNQIQEQSSEQTITTAQNLWGARNENPPFFLFELARLTAESDPAFAVQAYFLGRSRTMYDAARCLDSSAVDVINEASAYAGVTVLEVIASRPELTIAAIEGIIESGSAFSGEASPWWACSFGTNAYFAAVNGQTLSGNEWLIVENRWPSVRDRISSNLQNNLDMMRNAVAAETASE</sequence>
<feature type="signal peptide" evidence="1">
    <location>
        <begin position="1"/>
        <end position="32"/>
    </location>
</feature>